<keyword evidence="1" id="KW-0378">Hydrolase</keyword>
<comment type="caution">
    <text evidence="1">The sequence shown here is derived from an EMBL/GenBank/DDBJ whole genome shotgun (WGS) entry which is preliminary data.</text>
</comment>
<organism evidence="1 2">
    <name type="scientific">Absicoccus porci</name>
    <dbReference type="NCBI Taxonomy" id="2486576"/>
    <lineage>
        <taxon>Bacteria</taxon>
        <taxon>Bacillati</taxon>
        <taxon>Bacillota</taxon>
        <taxon>Erysipelotrichia</taxon>
        <taxon>Erysipelotrichales</taxon>
        <taxon>Erysipelotrichaceae</taxon>
        <taxon>Absicoccus</taxon>
    </lineage>
</organism>
<sequence length="223" mass="26028">MTIHMSLNKVKLIIFDVDGTLLDSERLWKETLGIISKKYHMPGLEERLFHRLVGISEEAEDRIYDEMLDPAIRDRFVSDWRQLANATIDEKVPVKPGAYEWFAWVKEHGLWLGVATSSHRKETEYRLKKAKLWDDIDHLLCGNEIEHKKPHPEIYQKMLEHFHLEPDQALVIEDSSIGVEAAYRANIPVIHVADLIEPTTQDKERAWMTCKNLKEALVYLDTD</sequence>
<dbReference type="Pfam" id="PF13419">
    <property type="entry name" value="HAD_2"/>
    <property type="match status" value="1"/>
</dbReference>
<dbReference type="SUPFAM" id="SSF56784">
    <property type="entry name" value="HAD-like"/>
    <property type="match status" value="1"/>
</dbReference>
<dbReference type="InterPro" id="IPR023198">
    <property type="entry name" value="PGP-like_dom2"/>
</dbReference>
<reference evidence="1 2" key="1">
    <citation type="submission" date="2018-11" db="EMBL/GenBank/DDBJ databases">
        <title>Clostridium sp. nov., a member of the family Erysipelotrichaceae isolated from pig faeces.</title>
        <authorList>
            <person name="Chang Y.-H."/>
        </authorList>
    </citation>
    <scope>NUCLEOTIDE SEQUENCE [LARGE SCALE GENOMIC DNA]</scope>
    <source>
        <strain evidence="1 2">YH-panp20</strain>
    </source>
</reference>
<dbReference type="InterPro" id="IPR041492">
    <property type="entry name" value="HAD_2"/>
</dbReference>
<dbReference type="Gene3D" id="1.10.150.240">
    <property type="entry name" value="Putative phosphatase, domain 2"/>
    <property type="match status" value="1"/>
</dbReference>
<evidence type="ECO:0000313" key="1">
    <source>
        <dbReference type="EMBL" id="RNM31114.1"/>
    </source>
</evidence>
<dbReference type="PANTHER" id="PTHR18901:SF38">
    <property type="entry name" value="PSEUDOURIDINE-5'-PHOSPHATASE"/>
    <property type="match status" value="1"/>
</dbReference>
<dbReference type="PRINTS" id="PR00413">
    <property type="entry name" value="HADHALOGNASE"/>
</dbReference>
<proteinExistence type="predicted"/>
<name>A0A3N0I286_9FIRM</name>
<dbReference type="PANTHER" id="PTHR18901">
    <property type="entry name" value="2-DEOXYGLUCOSE-6-PHOSPHATE PHOSPHATASE 2"/>
    <property type="match status" value="1"/>
</dbReference>
<evidence type="ECO:0000313" key="2">
    <source>
        <dbReference type="Proteomes" id="UP000276568"/>
    </source>
</evidence>
<protein>
    <submittedName>
        <fullName evidence="1">HAD family hydrolase</fullName>
    </submittedName>
</protein>
<dbReference type="InterPro" id="IPR023214">
    <property type="entry name" value="HAD_sf"/>
</dbReference>
<dbReference type="NCBIfam" id="TIGR01509">
    <property type="entry name" value="HAD-SF-IA-v3"/>
    <property type="match status" value="1"/>
</dbReference>
<dbReference type="AlphaFoldDB" id="A0A3N0I286"/>
<dbReference type="OrthoDB" id="9797743at2"/>
<dbReference type="SFLD" id="SFLDG01129">
    <property type="entry name" value="C1.5:_HAD__Beta-PGM__Phosphata"/>
    <property type="match status" value="1"/>
</dbReference>
<dbReference type="GO" id="GO:0016787">
    <property type="term" value="F:hydrolase activity"/>
    <property type="evidence" value="ECO:0007669"/>
    <property type="project" value="UniProtKB-KW"/>
</dbReference>
<dbReference type="Proteomes" id="UP000276568">
    <property type="component" value="Unassembled WGS sequence"/>
</dbReference>
<dbReference type="InterPro" id="IPR006439">
    <property type="entry name" value="HAD-SF_hydro_IA"/>
</dbReference>
<dbReference type="SFLD" id="SFLDS00003">
    <property type="entry name" value="Haloacid_Dehalogenase"/>
    <property type="match status" value="1"/>
</dbReference>
<dbReference type="EMBL" id="RJQC01000001">
    <property type="protein sequence ID" value="RNM31114.1"/>
    <property type="molecule type" value="Genomic_DNA"/>
</dbReference>
<dbReference type="Gene3D" id="3.40.50.1000">
    <property type="entry name" value="HAD superfamily/HAD-like"/>
    <property type="match status" value="1"/>
</dbReference>
<keyword evidence="2" id="KW-1185">Reference proteome</keyword>
<gene>
    <name evidence="1" type="ORF">EDX97_00635</name>
</gene>
<dbReference type="CDD" id="cd07505">
    <property type="entry name" value="HAD_BPGM-like"/>
    <property type="match status" value="1"/>
</dbReference>
<accession>A0A3N0I286</accession>
<dbReference type="InterPro" id="IPR036412">
    <property type="entry name" value="HAD-like_sf"/>
</dbReference>